<dbReference type="KEGG" id="fya:KMW28_04345"/>
<gene>
    <name evidence="2" type="ORF">KMW28_04345</name>
</gene>
<dbReference type="Gene3D" id="1.20.58.1690">
    <property type="match status" value="1"/>
</dbReference>
<dbReference type="PROSITE" id="PS51257">
    <property type="entry name" value="PROKAR_LIPOPROTEIN"/>
    <property type="match status" value="1"/>
</dbReference>
<dbReference type="EMBL" id="CP076132">
    <property type="protein sequence ID" value="QWG02814.1"/>
    <property type="molecule type" value="Genomic_DNA"/>
</dbReference>
<proteinExistence type="predicted"/>
<evidence type="ECO:0000259" key="1">
    <source>
        <dbReference type="SMART" id="SM01324"/>
    </source>
</evidence>
<accession>A0AAX1N5H1</accession>
<reference evidence="2 3" key="1">
    <citation type="submission" date="2021-05" db="EMBL/GenBank/DDBJ databases">
        <title>Comparative genomic studies on the polysaccharide-degrading batcterial strains of the Flammeovirga genus.</title>
        <authorList>
            <person name="Zewei F."/>
            <person name="Zheng Z."/>
            <person name="Yu L."/>
            <person name="Ruyue G."/>
            <person name="Yanhong M."/>
            <person name="Yuanyuan C."/>
            <person name="Jingyan G."/>
            <person name="Wenjun H."/>
        </authorList>
    </citation>
    <scope>NUCLEOTIDE SEQUENCE [LARGE SCALE GENOMIC DNA]</scope>
    <source>
        <strain evidence="2 3">NBRC:100898</strain>
    </source>
</reference>
<feature type="domain" description="YARHG" evidence="1">
    <location>
        <begin position="409"/>
        <end position="489"/>
    </location>
</feature>
<sequence>MKNIYILLFLFFIISCGEKNKQETTTKQKTVEIKEVKEKPTSSQPSEKNEVSHDLLIDELSLSKLTKIDSNFTSVPFYVTLNSGKLFIVSNCKRDVEYNFFDGNYKYGIANDSLDIILPITFDKIYTPNVTMLNCFEIKNDDQVGLFDYTINKVVSPQFDFILPSGSTASKVAYGYNSKGWFKIEQGEFDKSPELLVGFDPSEIIAQLKFDAEETIDNSLVKNYYTFEENDANEGNAVLVLPSFAEYLKLTDSNEYDDFIASSELMDFGTEHVGYNFHTMKKVAKNVFTFFTTVQEAGLDARGYANKAENLVTYNTQSGAFNKVKLDELTEYDYFCTQSDYRLINDSIAQSLQNQYEGELYNWETKYEFYKIDKEGNIISLKSNRYFDFTKFIFIDESYFEGCYGSYVKDYDYKNDKEGNVWVRDHLTIEDLDIMRNEIFAEYGYSFKSEKWKNHFSKYKWYQPQFDNVDDQLTEMDKHNIKIILEVKEKMKGKEEEFTNLRRVMYVAAG</sequence>
<dbReference type="SMART" id="SM01324">
    <property type="entry name" value="YARHG"/>
    <property type="match status" value="1"/>
</dbReference>
<name>A0AAX1N5H1_9BACT</name>
<keyword evidence="3" id="KW-1185">Reference proteome</keyword>
<dbReference type="InterPro" id="IPR038434">
    <property type="entry name" value="YARHG_sf"/>
</dbReference>
<dbReference type="Proteomes" id="UP000678679">
    <property type="component" value="Chromosome 1"/>
</dbReference>
<protein>
    <submittedName>
        <fullName evidence="2">YARHG domain-containing protein</fullName>
    </submittedName>
</protein>
<dbReference type="Pfam" id="PF13308">
    <property type="entry name" value="YARHG"/>
    <property type="match status" value="1"/>
</dbReference>
<evidence type="ECO:0000313" key="3">
    <source>
        <dbReference type="Proteomes" id="UP000678679"/>
    </source>
</evidence>
<dbReference type="InterPro" id="IPR025582">
    <property type="entry name" value="YARHG_dom"/>
</dbReference>
<evidence type="ECO:0000313" key="2">
    <source>
        <dbReference type="EMBL" id="QWG02814.1"/>
    </source>
</evidence>
<dbReference type="AlphaFoldDB" id="A0AAX1N5H1"/>
<dbReference type="RefSeq" id="WP_169664307.1">
    <property type="nucleotide sequence ID" value="NZ_CP076132.1"/>
</dbReference>
<organism evidence="2 3">
    <name type="scientific">Flammeovirga yaeyamensis</name>
    <dbReference type="NCBI Taxonomy" id="367791"/>
    <lineage>
        <taxon>Bacteria</taxon>
        <taxon>Pseudomonadati</taxon>
        <taxon>Bacteroidota</taxon>
        <taxon>Cytophagia</taxon>
        <taxon>Cytophagales</taxon>
        <taxon>Flammeovirgaceae</taxon>
        <taxon>Flammeovirga</taxon>
    </lineage>
</organism>